<sequence>SHDKRLWDQSDPQSKVITDVCRSFRGFFYRHDKPVQPSRHPSYDVLVGRQQDNDLIQRGLLSHKIKKKILQLSKQVISAKLAKTDLPSFCHERGNLRQEEKKSATNFSPAE</sequence>
<evidence type="ECO:0000313" key="2">
    <source>
        <dbReference type="EMBL" id="GIY40219.1"/>
    </source>
</evidence>
<gene>
    <name evidence="2" type="ORF">CDAR_495671</name>
</gene>
<organism evidence="2 3">
    <name type="scientific">Caerostris darwini</name>
    <dbReference type="NCBI Taxonomy" id="1538125"/>
    <lineage>
        <taxon>Eukaryota</taxon>
        <taxon>Metazoa</taxon>
        <taxon>Ecdysozoa</taxon>
        <taxon>Arthropoda</taxon>
        <taxon>Chelicerata</taxon>
        <taxon>Arachnida</taxon>
        <taxon>Araneae</taxon>
        <taxon>Araneomorphae</taxon>
        <taxon>Entelegynae</taxon>
        <taxon>Araneoidea</taxon>
        <taxon>Araneidae</taxon>
        <taxon>Caerostris</taxon>
    </lineage>
</organism>
<reference evidence="2 3" key="1">
    <citation type="submission" date="2021-06" db="EMBL/GenBank/DDBJ databases">
        <title>Caerostris darwini draft genome.</title>
        <authorList>
            <person name="Kono N."/>
            <person name="Arakawa K."/>
        </authorList>
    </citation>
    <scope>NUCLEOTIDE SEQUENCE [LARGE SCALE GENOMIC DNA]</scope>
</reference>
<name>A0AAV4T261_9ARAC</name>
<keyword evidence="3" id="KW-1185">Reference proteome</keyword>
<dbReference type="EMBL" id="BPLQ01008898">
    <property type="protein sequence ID" value="GIY40219.1"/>
    <property type="molecule type" value="Genomic_DNA"/>
</dbReference>
<accession>A0AAV4T261</accession>
<feature type="non-terminal residue" evidence="2">
    <location>
        <position position="1"/>
    </location>
</feature>
<feature type="region of interest" description="Disordered" evidence="1">
    <location>
        <begin position="92"/>
        <end position="111"/>
    </location>
</feature>
<dbReference type="Proteomes" id="UP001054837">
    <property type="component" value="Unassembled WGS sequence"/>
</dbReference>
<protein>
    <submittedName>
        <fullName evidence="2">Uncharacterized protein</fullName>
    </submittedName>
</protein>
<evidence type="ECO:0000313" key="3">
    <source>
        <dbReference type="Proteomes" id="UP001054837"/>
    </source>
</evidence>
<proteinExistence type="predicted"/>
<comment type="caution">
    <text evidence="2">The sequence shown here is derived from an EMBL/GenBank/DDBJ whole genome shotgun (WGS) entry which is preliminary data.</text>
</comment>
<feature type="compositionally biased region" description="Basic and acidic residues" evidence="1">
    <location>
        <begin position="92"/>
        <end position="103"/>
    </location>
</feature>
<evidence type="ECO:0000256" key="1">
    <source>
        <dbReference type="SAM" id="MobiDB-lite"/>
    </source>
</evidence>
<dbReference type="AlphaFoldDB" id="A0AAV4T261"/>